<feature type="binding site" evidence="4">
    <location>
        <position position="177"/>
    </location>
    <ligand>
        <name>Zn(2+)</name>
        <dbReference type="ChEBI" id="CHEBI:29105"/>
    </ligand>
</feature>
<evidence type="ECO:0000259" key="6">
    <source>
        <dbReference type="PROSITE" id="PS50305"/>
    </source>
</evidence>
<dbReference type="InterPro" id="IPR026590">
    <property type="entry name" value="Ssirtuin_cat_dom"/>
</dbReference>
<keyword evidence="3" id="KW-0520">NAD</keyword>
<dbReference type="EC" id="2.3.1.286" evidence="1"/>
<dbReference type="InterPro" id="IPR029035">
    <property type="entry name" value="DHS-like_NAD/FAD-binding_dom"/>
</dbReference>
<dbReference type="InterPro" id="IPR026591">
    <property type="entry name" value="Sirtuin_cat_small_dom_sf"/>
</dbReference>
<feature type="region of interest" description="Disordered" evidence="5">
    <location>
        <begin position="1"/>
        <end position="21"/>
    </location>
</feature>
<dbReference type="GO" id="GO:0046872">
    <property type="term" value="F:metal ion binding"/>
    <property type="evidence" value="ECO:0007669"/>
    <property type="project" value="UniProtKB-KW"/>
</dbReference>
<dbReference type="NCBIfam" id="NF001753">
    <property type="entry name" value="PRK00481.1-3"/>
    <property type="match status" value="1"/>
</dbReference>
<keyword evidence="4" id="KW-0479">Metal-binding</keyword>
<feature type="active site" description="Proton acceptor" evidence="4">
    <location>
        <position position="141"/>
    </location>
</feature>
<organism evidence="7">
    <name type="scientific">uncultured Solirubrobacterales bacterium</name>
    <dbReference type="NCBI Taxonomy" id="768556"/>
    <lineage>
        <taxon>Bacteria</taxon>
        <taxon>Bacillati</taxon>
        <taxon>Actinomycetota</taxon>
        <taxon>Thermoleophilia</taxon>
        <taxon>Solirubrobacterales</taxon>
        <taxon>environmental samples</taxon>
    </lineage>
</organism>
<dbReference type="InterPro" id="IPR003000">
    <property type="entry name" value="Sirtuin"/>
</dbReference>
<dbReference type="PROSITE" id="PS50305">
    <property type="entry name" value="SIRTUIN"/>
    <property type="match status" value="1"/>
</dbReference>
<feature type="binding site" evidence="4">
    <location>
        <position position="149"/>
    </location>
    <ligand>
        <name>Zn(2+)</name>
        <dbReference type="ChEBI" id="CHEBI:29105"/>
    </ligand>
</feature>
<dbReference type="Gene3D" id="3.30.1600.10">
    <property type="entry name" value="SIR2/SIRT2 'Small Domain"/>
    <property type="match status" value="1"/>
</dbReference>
<dbReference type="PANTHER" id="PTHR11085:SF4">
    <property type="entry name" value="NAD-DEPENDENT PROTEIN DEACYLASE"/>
    <property type="match status" value="1"/>
</dbReference>
<dbReference type="GO" id="GO:0070403">
    <property type="term" value="F:NAD+ binding"/>
    <property type="evidence" value="ECO:0007669"/>
    <property type="project" value="InterPro"/>
</dbReference>
<name>A0A6J4RZP1_9ACTN</name>
<dbReference type="Pfam" id="PF02146">
    <property type="entry name" value="SIR2"/>
    <property type="match status" value="1"/>
</dbReference>
<evidence type="ECO:0000256" key="3">
    <source>
        <dbReference type="ARBA" id="ARBA00023027"/>
    </source>
</evidence>
<feature type="binding site" evidence="4">
    <location>
        <position position="152"/>
    </location>
    <ligand>
        <name>Zn(2+)</name>
        <dbReference type="ChEBI" id="CHEBI:29105"/>
    </ligand>
</feature>
<sequence>MSGASGGLRTGRGGAWPKREGGADGAGRLAELLHSSRSAVVLTGAGISVPSGIPDFRSPGTGMWENIDPMEVASIDAFRRHPDRFWRFYGDRFASLHDRRPNPAHGAIAELERRGLVRGVITQNVDRLHRVAGTRRLIEIHGSIEWSVCLRCGGRVGLERVLELLASGQGAPECAACAEPLKPDVVLFGELLPQAAMQEAHALAREADLMLCVGSSLEVFPVASLPGVTREGGGRLAIVTQGSTPYDREAEVRLSGDVVGELEAVLAALG</sequence>
<keyword evidence="4" id="KW-0862">Zinc</keyword>
<feature type="binding site" evidence="4">
    <location>
        <position position="174"/>
    </location>
    <ligand>
        <name>Zn(2+)</name>
        <dbReference type="ChEBI" id="CHEBI:29105"/>
    </ligand>
</feature>
<feature type="compositionally biased region" description="Gly residues" evidence="5">
    <location>
        <begin position="1"/>
        <end position="14"/>
    </location>
</feature>
<evidence type="ECO:0000256" key="1">
    <source>
        <dbReference type="ARBA" id="ARBA00012928"/>
    </source>
</evidence>
<dbReference type="SUPFAM" id="SSF52467">
    <property type="entry name" value="DHS-like NAD/FAD-binding domain"/>
    <property type="match status" value="1"/>
</dbReference>
<proteinExistence type="predicted"/>
<dbReference type="PANTHER" id="PTHR11085">
    <property type="entry name" value="NAD-DEPENDENT PROTEIN DEACYLASE SIRTUIN-5, MITOCHONDRIAL-RELATED"/>
    <property type="match status" value="1"/>
</dbReference>
<keyword evidence="2" id="KW-0808">Transferase</keyword>
<dbReference type="InterPro" id="IPR050134">
    <property type="entry name" value="NAD-dep_sirtuin_deacylases"/>
</dbReference>
<dbReference type="EMBL" id="CADCVU010000041">
    <property type="protein sequence ID" value="CAA9485723.1"/>
    <property type="molecule type" value="Genomic_DNA"/>
</dbReference>
<reference evidence="7" key="1">
    <citation type="submission" date="2020-02" db="EMBL/GenBank/DDBJ databases">
        <authorList>
            <person name="Meier V. D."/>
        </authorList>
    </citation>
    <scope>NUCLEOTIDE SEQUENCE</scope>
    <source>
        <strain evidence="7">AVDCRST_MAG45</strain>
    </source>
</reference>
<evidence type="ECO:0000256" key="2">
    <source>
        <dbReference type="ARBA" id="ARBA00022679"/>
    </source>
</evidence>
<evidence type="ECO:0000256" key="5">
    <source>
        <dbReference type="SAM" id="MobiDB-lite"/>
    </source>
</evidence>
<feature type="domain" description="Deacetylase sirtuin-type" evidence="6">
    <location>
        <begin position="16"/>
        <end position="270"/>
    </location>
</feature>
<dbReference type="AlphaFoldDB" id="A0A6J4RZP1"/>
<dbReference type="GO" id="GO:0017136">
    <property type="term" value="F:histone deacetylase activity, NAD-dependent"/>
    <property type="evidence" value="ECO:0007669"/>
    <property type="project" value="TreeGrafter"/>
</dbReference>
<evidence type="ECO:0000256" key="4">
    <source>
        <dbReference type="PROSITE-ProRule" id="PRU00236"/>
    </source>
</evidence>
<dbReference type="Gene3D" id="3.40.50.1220">
    <property type="entry name" value="TPP-binding domain"/>
    <property type="match status" value="1"/>
</dbReference>
<accession>A0A6J4RZP1</accession>
<protein>
    <recommendedName>
        <fullName evidence="1">protein acetyllysine N-acetyltransferase</fullName>
        <ecNumber evidence="1">2.3.1.286</ecNumber>
    </recommendedName>
</protein>
<evidence type="ECO:0000313" key="7">
    <source>
        <dbReference type="EMBL" id="CAA9485723.1"/>
    </source>
</evidence>
<gene>
    <name evidence="7" type="ORF">AVDCRST_MAG45-437</name>
</gene>